<dbReference type="PANTHER" id="PTHR34990">
    <property type="entry name" value="UDP-2,3-DIACYLGLUCOSAMINE HYDROLASE-RELATED"/>
    <property type="match status" value="1"/>
</dbReference>
<dbReference type="InterPro" id="IPR024654">
    <property type="entry name" value="Calcineurin-like_PHP_lpxH"/>
</dbReference>
<dbReference type="Gene3D" id="3.60.21.10">
    <property type="match status" value="1"/>
</dbReference>
<gene>
    <name evidence="3" type="ORF">Vsou_09970</name>
</gene>
<dbReference type="InterPro" id="IPR043461">
    <property type="entry name" value="LpxH-like"/>
</dbReference>
<evidence type="ECO:0000256" key="1">
    <source>
        <dbReference type="SAM" id="Phobius"/>
    </source>
</evidence>
<name>A0ABM8BLL3_9CREN</name>
<organism evidence="3 4">
    <name type="scientific">Vulcanisaeta souniana JCM 11219</name>
    <dbReference type="NCBI Taxonomy" id="1293586"/>
    <lineage>
        <taxon>Archaea</taxon>
        <taxon>Thermoproteota</taxon>
        <taxon>Thermoprotei</taxon>
        <taxon>Thermoproteales</taxon>
        <taxon>Thermoproteaceae</taxon>
        <taxon>Vulcanisaeta</taxon>
    </lineage>
</organism>
<protein>
    <recommendedName>
        <fullName evidence="2">Calcineurin-like phosphoesterase domain-containing protein</fullName>
    </recommendedName>
</protein>
<sequence>MNQAVIMVSLVLGLIITLLIYEMPFIYEKAYVATIELGNDPLIIAISDLHLESNKRNFCCIGNYLRSLDKENIYLVINGDLFDKAHRQVMSQLHMHELIQRLSLSGINGLREVIYVMAMHDHDPRFYHKETRYSIDNVNVRVIRGAVKLVMGSKTFWFLHGDYVVKNGLIASLMNKLLSGLYDKLVRLAVRAGRDDWIVIGHTHVPNINNELRIANTGSWLNRFINATDTAIVINGSGNVELINIKCNP</sequence>
<keyword evidence="1" id="KW-0812">Transmembrane</keyword>
<dbReference type="Pfam" id="PF12850">
    <property type="entry name" value="Metallophos_2"/>
    <property type="match status" value="1"/>
</dbReference>
<dbReference type="Proteomes" id="UP001060771">
    <property type="component" value="Chromosome"/>
</dbReference>
<accession>A0ABM8BLL3</accession>
<proteinExistence type="predicted"/>
<keyword evidence="1" id="KW-0472">Membrane</keyword>
<keyword evidence="4" id="KW-1185">Reference proteome</keyword>
<keyword evidence="1" id="KW-1133">Transmembrane helix</keyword>
<dbReference type="InterPro" id="IPR029052">
    <property type="entry name" value="Metallo-depent_PP-like"/>
</dbReference>
<dbReference type="SUPFAM" id="SSF56300">
    <property type="entry name" value="Metallo-dependent phosphatases"/>
    <property type="match status" value="1"/>
</dbReference>
<feature type="transmembrane region" description="Helical" evidence="1">
    <location>
        <begin position="6"/>
        <end position="27"/>
    </location>
</feature>
<dbReference type="RefSeq" id="WP_188602397.1">
    <property type="nucleotide sequence ID" value="NZ_BMNM01000001.1"/>
</dbReference>
<evidence type="ECO:0000313" key="3">
    <source>
        <dbReference type="EMBL" id="BDR91904.1"/>
    </source>
</evidence>
<evidence type="ECO:0000259" key="2">
    <source>
        <dbReference type="Pfam" id="PF12850"/>
    </source>
</evidence>
<reference evidence="4" key="1">
    <citation type="submission" date="2022-09" db="EMBL/GenBank/DDBJ databases">
        <title>Complete genome sequence of Vulcanisaeta souniana.</title>
        <authorList>
            <person name="Kato S."/>
            <person name="Itoh T."/>
            <person name="Ohkuma M."/>
        </authorList>
    </citation>
    <scope>NUCLEOTIDE SEQUENCE [LARGE SCALE GENOMIC DNA]</scope>
    <source>
        <strain evidence="4">JCM 11219</strain>
    </source>
</reference>
<dbReference type="EMBL" id="AP026830">
    <property type="protein sequence ID" value="BDR91904.1"/>
    <property type="molecule type" value="Genomic_DNA"/>
</dbReference>
<evidence type="ECO:0000313" key="4">
    <source>
        <dbReference type="Proteomes" id="UP001060771"/>
    </source>
</evidence>
<feature type="domain" description="Calcineurin-like phosphoesterase" evidence="2">
    <location>
        <begin position="43"/>
        <end position="225"/>
    </location>
</feature>